<dbReference type="PANTHER" id="PTHR23347">
    <property type="entry name" value="COLORECTAL MUTANT CANCER PROTEIN MCC PROTEIN -RELATED"/>
    <property type="match status" value="1"/>
</dbReference>
<dbReference type="Proteomes" id="UP001652624">
    <property type="component" value="Chromosome 23"/>
</dbReference>
<dbReference type="GeneID" id="103122627"/>
<evidence type="ECO:0000259" key="3">
    <source>
        <dbReference type="Pfam" id="PF10506"/>
    </source>
</evidence>
<evidence type="ECO:0000256" key="2">
    <source>
        <dbReference type="SAM" id="MobiDB-lite"/>
    </source>
</evidence>
<proteinExistence type="predicted"/>
<feature type="compositionally biased region" description="Gly residues" evidence="2">
    <location>
        <begin position="117"/>
        <end position="136"/>
    </location>
</feature>
<evidence type="ECO:0000313" key="5">
    <source>
        <dbReference type="RefSeq" id="XP_060038298.1"/>
    </source>
</evidence>
<gene>
    <name evidence="5" type="primary">USHBP1</name>
</gene>
<keyword evidence="1" id="KW-0175">Coiled coil</keyword>
<feature type="region of interest" description="Disordered" evidence="2">
    <location>
        <begin position="194"/>
        <end position="225"/>
    </location>
</feature>
<dbReference type="Pfam" id="PF10506">
    <property type="entry name" value="USHBP1_PDZ-bd"/>
    <property type="match status" value="1"/>
</dbReference>
<sequence length="696" mass="73952">MSARAARPRSRRGRQPPPVELAPVVEISEEVVEGANQEGCLEARVTTKTIEQESRCDGDPVGLPISTPELAQEASQAPPEPPKAEDVFETLQSALSSLEAAVAAWHQPPEQPTAGEVGDGGQGDPGPCGGQEGLGGFQGEVAQLVERNGWLRLALGSRERELSRVRGELQAVEAEKETLQREVRELQGSLLRLPAFPPPARIPGAPGSGSGSSSPEADGGPWGAQDPLCLAHPLLRPLQGGSGTQMVGPLRTQSMVLETQHMETRQEQLRGNIEKLKCFNRLLAAVLRGSKDQCERLSMQLSRREAEATALRLALQFSESCEAAYGALLPLLTPGPGAEVPGGYLDAAQKEVRRLLLQEQAAQDTGSPQDQQPSPEGSSVDRPEPWELAAQLRGCIGRLRARGALVRVPPEPRPPWAPLLTVMHAEAMVQAVLDAQPGPALPRLERRQLQQDLVATREALADLALSLQLARREKRSLELREAAVRALGPAHGLLLEQLRWERGQGAAGGDSSGGEQDEEDEEAAGCPAVPGGLGTQARDPEELAQELTACRARNRLACCGGTWHRLQRKAVPGGLSARSCSGNSAGLTGRCCSRCGGPSAARRSSNGGWSGGWRRWGPGRRRSGWVWRPWRGLWALGGSPRPPGPGAPSCRAALTHSCPDGRMSGCWSRSVPGCWGRSSRELAGSFCVGAGCGSPG</sequence>
<feature type="region of interest" description="Disordered" evidence="2">
    <location>
        <begin position="1"/>
        <end position="21"/>
    </location>
</feature>
<feature type="compositionally biased region" description="Basic residues" evidence="2">
    <location>
        <begin position="1"/>
        <end position="14"/>
    </location>
</feature>
<feature type="domain" description="Harmonin-binding protein USHBP1 PDZ-binding" evidence="3">
    <location>
        <begin position="268"/>
        <end position="331"/>
    </location>
</feature>
<organism evidence="4 5">
    <name type="scientific">Erinaceus europaeus</name>
    <name type="common">Western European hedgehog</name>
    <dbReference type="NCBI Taxonomy" id="9365"/>
    <lineage>
        <taxon>Eukaryota</taxon>
        <taxon>Metazoa</taxon>
        <taxon>Chordata</taxon>
        <taxon>Craniata</taxon>
        <taxon>Vertebrata</taxon>
        <taxon>Euteleostomi</taxon>
        <taxon>Mammalia</taxon>
        <taxon>Eutheria</taxon>
        <taxon>Laurasiatheria</taxon>
        <taxon>Eulipotyphla</taxon>
        <taxon>Erinaceidae</taxon>
        <taxon>Erinaceinae</taxon>
        <taxon>Erinaceus</taxon>
    </lineage>
</organism>
<feature type="region of interest" description="Disordered" evidence="2">
    <location>
        <begin position="504"/>
        <end position="537"/>
    </location>
</feature>
<protein>
    <submittedName>
        <fullName evidence="5">Harmonin-binding protein USHBP1 isoform X1</fullName>
    </submittedName>
</protein>
<dbReference type="PANTHER" id="PTHR23347:SF5">
    <property type="entry name" value="HARMONIN-BINDING PROTEIN USHBP1"/>
    <property type="match status" value="1"/>
</dbReference>
<dbReference type="InterPro" id="IPR040171">
    <property type="entry name" value="USBP1-like"/>
</dbReference>
<feature type="compositionally biased region" description="Polar residues" evidence="2">
    <location>
        <begin position="361"/>
        <end position="377"/>
    </location>
</feature>
<feature type="region of interest" description="Disordered" evidence="2">
    <location>
        <begin position="105"/>
        <end position="136"/>
    </location>
</feature>
<accession>A0ABM3WP07</accession>
<feature type="region of interest" description="Disordered" evidence="2">
    <location>
        <begin position="49"/>
        <end position="85"/>
    </location>
</feature>
<dbReference type="InterPro" id="IPR019536">
    <property type="entry name" value="USHBP1_PDZ-bd"/>
</dbReference>
<feature type="region of interest" description="Disordered" evidence="2">
    <location>
        <begin position="361"/>
        <end position="384"/>
    </location>
</feature>
<name>A0ABM3WP07_ERIEU</name>
<evidence type="ECO:0000313" key="4">
    <source>
        <dbReference type="Proteomes" id="UP001652624"/>
    </source>
</evidence>
<reference evidence="5" key="1">
    <citation type="submission" date="2025-08" db="UniProtKB">
        <authorList>
            <consortium name="RefSeq"/>
        </authorList>
    </citation>
    <scope>IDENTIFICATION</scope>
</reference>
<feature type="compositionally biased region" description="Low complexity" evidence="2">
    <location>
        <begin position="68"/>
        <end position="77"/>
    </location>
</feature>
<feature type="coiled-coil region" evidence="1">
    <location>
        <begin position="155"/>
        <end position="189"/>
    </location>
</feature>
<evidence type="ECO:0000256" key="1">
    <source>
        <dbReference type="SAM" id="Coils"/>
    </source>
</evidence>
<dbReference type="RefSeq" id="XP_060038298.1">
    <property type="nucleotide sequence ID" value="XM_060182315.1"/>
</dbReference>
<keyword evidence="4" id="KW-1185">Reference proteome</keyword>